<evidence type="ECO:0000256" key="3">
    <source>
        <dbReference type="ARBA" id="ARBA00022795"/>
    </source>
</evidence>
<keyword evidence="3" id="KW-1005">Bacterial flagellum biogenesis</keyword>
<dbReference type="SUPFAM" id="SSF140566">
    <property type="entry name" value="FlgN-like"/>
    <property type="match status" value="1"/>
</dbReference>
<evidence type="ECO:0000313" key="5">
    <source>
        <dbReference type="Proteomes" id="UP001157134"/>
    </source>
</evidence>
<evidence type="ECO:0000313" key="4">
    <source>
        <dbReference type="EMBL" id="GLX84629.1"/>
    </source>
</evidence>
<dbReference type="Gene3D" id="1.20.58.300">
    <property type="entry name" value="FlgN-like"/>
    <property type="match status" value="1"/>
</dbReference>
<proteinExistence type="inferred from homology"/>
<protein>
    <recommendedName>
        <fullName evidence="6">Flagellar protein FlgN</fullName>
    </recommendedName>
</protein>
<dbReference type="InterPro" id="IPR007809">
    <property type="entry name" value="FlgN-like"/>
</dbReference>
<dbReference type="Pfam" id="PF05130">
    <property type="entry name" value="FlgN"/>
    <property type="match status" value="1"/>
</dbReference>
<accession>A0ABQ6H9I9</accession>
<dbReference type="EMBL" id="BSSV01000001">
    <property type="protein sequence ID" value="GLX84629.1"/>
    <property type="molecule type" value="Genomic_DNA"/>
</dbReference>
<organism evidence="4 5">
    <name type="scientific">Thalassotalea loyana</name>
    <dbReference type="NCBI Taxonomy" id="280483"/>
    <lineage>
        <taxon>Bacteria</taxon>
        <taxon>Pseudomonadati</taxon>
        <taxon>Pseudomonadota</taxon>
        <taxon>Gammaproteobacteria</taxon>
        <taxon>Alteromonadales</taxon>
        <taxon>Colwelliaceae</taxon>
        <taxon>Thalassotalea</taxon>
    </lineage>
</organism>
<dbReference type="RefSeq" id="WP_284296220.1">
    <property type="nucleotide sequence ID" value="NZ_BSSV01000001.1"/>
</dbReference>
<gene>
    <name evidence="4" type="ORF">tloyanaT_08810</name>
</gene>
<evidence type="ECO:0000256" key="2">
    <source>
        <dbReference type="ARBA" id="ARBA00007703"/>
    </source>
</evidence>
<keyword evidence="5" id="KW-1185">Reference proteome</keyword>
<comment type="similarity">
    <text evidence="2">Belongs to the FlgN family.</text>
</comment>
<name>A0ABQ6H9I9_9GAMM</name>
<evidence type="ECO:0008006" key="6">
    <source>
        <dbReference type="Google" id="ProtNLM"/>
    </source>
</evidence>
<dbReference type="Proteomes" id="UP001157134">
    <property type="component" value="Unassembled WGS sequence"/>
</dbReference>
<dbReference type="InterPro" id="IPR036679">
    <property type="entry name" value="FlgN-like_sf"/>
</dbReference>
<comment type="function">
    <text evidence="1">Required for the efficient initiation of filament assembly.</text>
</comment>
<comment type="caution">
    <text evidence="4">The sequence shown here is derived from an EMBL/GenBank/DDBJ whole genome shotgun (WGS) entry which is preliminary data.</text>
</comment>
<reference evidence="4 5" key="1">
    <citation type="submission" date="2023-03" db="EMBL/GenBank/DDBJ databases">
        <title>Thalassotalea loyana LMG 22536T draft genome sequence.</title>
        <authorList>
            <person name="Sawabe T."/>
        </authorList>
    </citation>
    <scope>NUCLEOTIDE SEQUENCE [LARGE SCALE GENOMIC DNA]</scope>
    <source>
        <strain evidence="4 5">LMG 22536</strain>
    </source>
</reference>
<sequence>MSAPETVTQLIEKQEASLLELEKLLLLEKEILTKQNPQALVDITEKKHVLLLNIEEGDKALSLHPHFKKELNDGLHADALARASETLERCKELNQVNGNIITQSELAVERMRSTLLERNSKSTMTYDAKGKKSGGLSSLGIKA</sequence>
<evidence type="ECO:0000256" key="1">
    <source>
        <dbReference type="ARBA" id="ARBA00002397"/>
    </source>
</evidence>